<keyword evidence="5" id="KW-1185">Reference proteome</keyword>
<organism evidence="4 5">
    <name type="scientific">Ceratodon purpureus</name>
    <name type="common">Fire moss</name>
    <name type="synonym">Dicranum purpureum</name>
    <dbReference type="NCBI Taxonomy" id="3225"/>
    <lineage>
        <taxon>Eukaryota</taxon>
        <taxon>Viridiplantae</taxon>
        <taxon>Streptophyta</taxon>
        <taxon>Embryophyta</taxon>
        <taxon>Bryophyta</taxon>
        <taxon>Bryophytina</taxon>
        <taxon>Bryopsida</taxon>
        <taxon>Dicranidae</taxon>
        <taxon>Pseudoditrichales</taxon>
        <taxon>Ditrichaceae</taxon>
        <taxon>Ceratodon</taxon>
    </lineage>
</organism>
<dbReference type="Proteomes" id="UP000822688">
    <property type="component" value="Chromosome 1"/>
</dbReference>
<dbReference type="EMBL" id="CM026421">
    <property type="protein sequence ID" value="KAG0590707.1"/>
    <property type="molecule type" value="Genomic_DNA"/>
</dbReference>
<accession>A0A8T0J515</accession>
<keyword evidence="3" id="KW-0539">Nucleus</keyword>
<name>A0A8T0J515_CERPU</name>
<keyword evidence="2" id="KW-0804">Transcription</keyword>
<evidence type="ECO:0000313" key="4">
    <source>
        <dbReference type="EMBL" id="KAG0590707.1"/>
    </source>
</evidence>
<evidence type="ECO:0008006" key="6">
    <source>
        <dbReference type="Google" id="ProtNLM"/>
    </source>
</evidence>
<evidence type="ECO:0000313" key="5">
    <source>
        <dbReference type="Proteomes" id="UP000822688"/>
    </source>
</evidence>
<dbReference type="InterPro" id="IPR046955">
    <property type="entry name" value="PHR1-like"/>
</dbReference>
<dbReference type="SUPFAM" id="SSF46689">
    <property type="entry name" value="Homeodomain-like"/>
    <property type="match status" value="1"/>
</dbReference>
<gene>
    <name evidence="4" type="ORF">KC19_1G121300</name>
</gene>
<evidence type="ECO:0000256" key="3">
    <source>
        <dbReference type="ARBA" id="ARBA00023242"/>
    </source>
</evidence>
<comment type="caution">
    <text evidence="4">The sequence shown here is derived from an EMBL/GenBank/DDBJ whole genome shotgun (WGS) entry which is preliminary data.</text>
</comment>
<dbReference type="GO" id="GO:0003700">
    <property type="term" value="F:DNA-binding transcription factor activity"/>
    <property type="evidence" value="ECO:0007669"/>
    <property type="project" value="InterPro"/>
</dbReference>
<dbReference type="GO" id="GO:0003677">
    <property type="term" value="F:DNA binding"/>
    <property type="evidence" value="ECO:0007669"/>
    <property type="project" value="InterPro"/>
</dbReference>
<proteinExistence type="predicted"/>
<dbReference type="AlphaFoldDB" id="A0A8T0J515"/>
<dbReference type="PANTHER" id="PTHR31499">
    <property type="entry name" value="MYB FAMILY TRANSCRIPTION FACTOR PHL11"/>
    <property type="match status" value="1"/>
</dbReference>
<reference evidence="4" key="1">
    <citation type="submission" date="2020-06" db="EMBL/GenBank/DDBJ databases">
        <title>WGS assembly of Ceratodon purpureus strain R40.</title>
        <authorList>
            <person name="Carey S.B."/>
            <person name="Jenkins J."/>
            <person name="Shu S."/>
            <person name="Lovell J.T."/>
            <person name="Sreedasyam A."/>
            <person name="Maumus F."/>
            <person name="Tiley G.P."/>
            <person name="Fernandez-Pozo N."/>
            <person name="Barry K."/>
            <person name="Chen C."/>
            <person name="Wang M."/>
            <person name="Lipzen A."/>
            <person name="Daum C."/>
            <person name="Saski C.A."/>
            <person name="Payton A.C."/>
            <person name="Mcbreen J.C."/>
            <person name="Conrad R.E."/>
            <person name="Kollar L.M."/>
            <person name="Olsson S."/>
            <person name="Huttunen S."/>
            <person name="Landis J.B."/>
            <person name="Wickett N.J."/>
            <person name="Johnson M.G."/>
            <person name="Rensing S.A."/>
            <person name="Grimwood J."/>
            <person name="Schmutz J."/>
            <person name="Mcdaniel S.F."/>
        </authorList>
    </citation>
    <scope>NUCLEOTIDE SEQUENCE</scope>
    <source>
        <strain evidence="4">R40</strain>
    </source>
</reference>
<sequence>MMYSGWPGSTSEPLCFGELTEDEIFAPGLPCVDPLQDDDIFGTSADAKPLTVEEQHRQREILSAIENDLNSAIENDLNSAQGVGVHSEYSVHQGMIFDHHSALLSNVSTHTSIPDPCISFRDLNSSPQGFWPFSNPNPTADSQDFPSMLVHPFDESMLPIMRSRAHVPTPPMQAASHQQVLAPNVTVTRPIQYPTQMMIQEQDLFSMTANLQYGPPMNTANLQYEPPMNRNMEYTQQNFNRSSSGTHGHAQEQMSMAETHGPSLGDMERPIEISYSSHSSGCSIQETNSQRPVTSINQPALFPLRLSGLGFRPTSRVVKKPRLGWTEDLVMRFEAAIGSLGGPGKATPVSVCRIMNCPEVDVLHVKSRLQKYRLQAANPRAITKRRQTGTSHSAEMEKEITRANHTLEDWARRFEEKNVEMMQMLAQHDAQAAMAKQNASFLMALAAQSTGSTSVNIHQMSNH</sequence>
<evidence type="ECO:0000256" key="1">
    <source>
        <dbReference type="ARBA" id="ARBA00023015"/>
    </source>
</evidence>
<dbReference type="Gene3D" id="1.10.10.60">
    <property type="entry name" value="Homeodomain-like"/>
    <property type="match status" value="1"/>
</dbReference>
<protein>
    <recommendedName>
        <fullName evidence="6">HTH myb-type domain-containing protein</fullName>
    </recommendedName>
</protein>
<dbReference type="InterPro" id="IPR009057">
    <property type="entry name" value="Homeodomain-like_sf"/>
</dbReference>
<keyword evidence="1" id="KW-0805">Transcription regulation</keyword>
<dbReference type="InterPro" id="IPR006447">
    <property type="entry name" value="Myb_dom_plants"/>
</dbReference>
<evidence type="ECO:0000256" key="2">
    <source>
        <dbReference type="ARBA" id="ARBA00023163"/>
    </source>
</evidence>
<dbReference type="PANTHER" id="PTHR31499:SF43">
    <property type="entry name" value="MYB FAMILY TRANSCRIPTION FACTOR APL"/>
    <property type="match status" value="1"/>
</dbReference>
<dbReference type="NCBIfam" id="TIGR01557">
    <property type="entry name" value="myb_SHAQKYF"/>
    <property type="match status" value="1"/>
</dbReference>